<evidence type="ECO:0000256" key="1">
    <source>
        <dbReference type="SAM" id="MobiDB-lite"/>
    </source>
</evidence>
<feature type="region of interest" description="Disordered" evidence="1">
    <location>
        <begin position="1"/>
        <end position="40"/>
    </location>
</feature>
<protein>
    <submittedName>
        <fullName evidence="2">Uncharacterized protein</fullName>
    </submittedName>
</protein>
<evidence type="ECO:0000313" key="2">
    <source>
        <dbReference type="EMBL" id="RKS96670.1"/>
    </source>
</evidence>
<dbReference type="Proteomes" id="UP000272428">
    <property type="component" value="Unassembled WGS sequence"/>
</dbReference>
<comment type="caution">
    <text evidence="2">The sequence shown here is derived from an EMBL/GenBank/DDBJ whole genome shotgun (WGS) entry which is preliminary data.</text>
</comment>
<reference evidence="2 3" key="1">
    <citation type="submission" date="2018-10" db="EMBL/GenBank/DDBJ databases">
        <title>Genomic Encyclopedia of Archaeal and Bacterial Type Strains, Phase II (KMG-II): from individual species to whole genera.</title>
        <authorList>
            <person name="Goeker M."/>
        </authorList>
    </citation>
    <scope>NUCLEOTIDE SEQUENCE [LARGE SCALE GENOMIC DNA]</scope>
    <source>
        <strain evidence="2 3">DSM 14219</strain>
    </source>
</reference>
<evidence type="ECO:0000313" key="3">
    <source>
        <dbReference type="Proteomes" id="UP000272428"/>
    </source>
</evidence>
<dbReference type="AlphaFoldDB" id="A0A495SAL8"/>
<sequence length="57" mass="6665">MKDIKNNSEENKNQKSAQQTRPNLFQGRTEGKKGNAKFSEWDIVPPNQIINPRIRRL</sequence>
<feature type="compositionally biased region" description="Basic and acidic residues" evidence="1">
    <location>
        <begin position="1"/>
        <end position="13"/>
    </location>
</feature>
<name>A0A495SAL8_9FLAO</name>
<proteinExistence type="predicted"/>
<accession>A0A495SAL8</accession>
<organism evidence="2 3">
    <name type="scientific">Chryseobacterium defluvii</name>
    <dbReference type="NCBI Taxonomy" id="160396"/>
    <lineage>
        <taxon>Bacteria</taxon>
        <taxon>Pseudomonadati</taxon>
        <taxon>Bacteroidota</taxon>
        <taxon>Flavobacteriia</taxon>
        <taxon>Flavobacteriales</taxon>
        <taxon>Weeksellaceae</taxon>
        <taxon>Chryseobacterium group</taxon>
        <taxon>Chryseobacterium</taxon>
    </lineage>
</organism>
<dbReference type="EMBL" id="RBXB01000003">
    <property type="protein sequence ID" value="RKS96670.1"/>
    <property type="molecule type" value="Genomic_DNA"/>
</dbReference>
<keyword evidence="3" id="KW-1185">Reference proteome</keyword>
<gene>
    <name evidence="2" type="ORF">BCF58_3101</name>
</gene>
<dbReference type="RefSeq" id="WP_170149037.1">
    <property type="nucleotide sequence ID" value="NZ_RBXB01000003.1"/>
</dbReference>